<feature type="domain" description="SnoaL-like" evidence="1">
    <location>
        <begin position="23"/>
        <end position="122"/>
    </location>
</feature>
<dbReference type="Gene3D" id="3.10.450.50">
    <property type="match status" value="1"/>
</dbReference>
<dbReference type="RefSeq" id="WP_395820259.1">
    <property type="nucleotide sequence ID" value="NZ_CP043494.1"/>
</dbReference>
<dbReference type="Pfam" id="PF12680">
    <property type="entry name" value="SnoaL_2"/>
    <property type="match status" value="1"/>
</dbReference>
<name>A0ABY9WP69_9BACT</name>
<organism evidence="2 3">
    <name type="scientific">Archangium minus</name>
    <dbReference type="NCBI Taxonomy" id="83450"/>
    <lineage>
        <taxon>Bacteria</taxon>
        <taxon>Pseudomonadati</taxon>
        <taxon>Myxococcota</taxon>
        <taxon>Myxococcia</taxon>
        <taxon>Myxococcales</taxon>
        <taxon>Cystobacterineae</taxon>
        <taxon>Archangiaceae</taxon>
        <taxon>Archangium</taxon>
    </lineage>
</organism>
<dbReference type="InterPro" id="IPR032710">
    <property type="entry name" value="NTF2-like_dom_sf"/>
</dbReference>
<accession>A0ABY9WP69</accession>
<dbReference type="Proteomes" id="UP001611383">
    <property type="component" value="Chromosome"/>
</dbReference>
<keyword evidence="3" id="KW-1185">Reference proteome</keyword>
<sequence>MATQTSPRHAAHILDAHLSLIGTDIERWFELFAEDAVVEFPYAKGLGLPERLEGKEAIRQYFKDTPKHFVGLTFSNVQRHVTTDPDVALAEAHGTATIAATGSGYEQDYVMQVRTRNGRIVLYREYWNPVPGLKAFENEQNLRKAVNAS</sequence>
<dbReference type="EMBL" id="CP043494">
    <property type="protein sequence ID" value="WNG45440.1"/>
    <property type="molecule type" value="Genomic_DNA"/>
</dbReference>
<proteinExistence type="predicted"/>
<protein>
    <submittedName>
        <fullName evidence="2">Nuclear transport factor 2 family protein</fullName>
    </submittedName>
</protein>
<evidence type="ECO:0000313" key="2">
    <source>
        <dbReference type="EMBL" id="WNG45440.1"/>
    </source>
</evidence>
<gene>
    <name evidence="2" type="ORF">F0U60_16030</name>
</gene>
<reference evidence="2 3" key="1">
    <citation type="submission" date="2019-08" db="EMBL/GenBank/DDBJ databases">
        <title>Archangium and Cystobacter genomes.</title>
        <authorList>
            <person name="Chen I.-C.K."/>
            <person name="Wielgoss S."/>
        </authorList>
    </citation>
    <scope>NUCLEOTIDE SEQUENCE [LARGE SCALE GENOMIC DNA]</scope>
    <source>
        <strain evidence="2 3">Cbm 6</strain>
    </source>
</reference>
<evidence type="ECO:0000313" key="3">
    <source>
        <dbReference type="Proteomes" id="UP001611383"/>
    </source>
</evidence>
<evidence type="ECO:0000259" key="1">
    <source>
        <dbReference type="Pfam" id="PF12680"/>
    </source>
</evidence>
<dbReference type="SUPFAM" id="SSF54427">
    <property type="entry name" value="NTF2-like"/>
    <property type="match status" value="1"/>
</dbReference>
<dbReference type="InterPro" id="IPR037401">
    <property type="entry name" value="SnoaL-like"/>
</dbReference>